<accession>A0A1B6VKT8</accession>
<keyword evidence="4 12" id="KW-0227">DNA damage</keyword>
<dbReference type="EMBL" id="LUTU01000006">
    <property type="protein sequence ID" value="OAJ67830.1"/>
    <property type="molecule type" value="Genomic_DNA"/>
</dbReference>
<dbReference type="AlphaFoldDB" id="A0A1B6VKT8"/>
<feature type="binding site" evidence="12">
    <location>
        <position position="204"/>
    </location>
    <ligand>
        <name>[4Fe-4S] cluster</name>
        <dbReference type="ChEBI" id="CHEBI:49883"/>
    </ligand>
</feature>
<evidence type="ECO:0000256" key="3">
    <source>
        <dbReference type="ARBA" id="ARBA00022723"/>
    </source>
</evidence>
<evidence type="ECO:0000259" key="13">
    <source>
        <dbReference type="SMART" id="SM00478"/>
    </source>
</evidence>
<evidence type="ECO:0000256" key="7">
    <source>
        <dbReference type="ARBA" id="ARBA00023014"/>
    </source>
</evidence>
<keyword evidence="11 12" id="KW-0326">Glycosidase</keyword>
<dbReference type="GO" id="GO:0046872">
    <property type="term" value="F:metal ion binding"/>
    <property type="evidence" value="ECO:0007669"/>
    <property type="project" value="UniProtKB-KW"/>
</dbReference>
<dbReference type="Pfam" id="PF00633">
    <property type="entry name" value="HHH"/>
    <property type="match status" value="1"/>
</dbReference>
<dbReference type="PIRSF" id="PIRSF001435">
    <property type="entry name" value="Nth"/>
    <property type="match status" value="1"/>
</dbReference>
<organism evidence="14 15">
    <name type="scientific">Gluconobacter cerinus</name>
    <dbReference type="NCBI Taxonomy" id="38307"/>
    <lineage>
        <taxon>Bacteria</taxon>
        <taxon>Pseudomonadati</taxon>
        <taxon>Pseudomonadota</taxon>
        <taxon>Alphaproteobacteria</taxon>
        <taxon>Acetobacterales</taxon>
        <taxon>Acetobacteraceae</taxon>
        <taxon>Gluconobacter</taxon>
    </lineage>
</organism>
<dbReference type="SUPFAM" id="SSF48150">
    <property type="entry name" value="DNA-glycosylase"/>
    <property type="match status" value="1"/>
</dbReference>
<evidence type="ECO:0000256" key="11">
    <source>
        <dbReference type="ARBA" id="ARBA00023295"/>
    </source>
</evidence>
<keyword evidence="10 12" id="KW-0456">Lyase</keyword>
<dbReference type="InterPro" id="IPR011257">
    <property type="entry name" value="DNA_glycosylase"/>
</dbReference>
<evidence type="ECO:0000256" key="5">
    <source>
        <dbReference type="ARBA" id="ARBA00022801"/>
    </source>
</evidence>
<evidence type="ECO:0000256" key="1">
    <source>
        <dbReference type="ARBA" id="ARBA00008343"/>
    </source>
</evidence>
<dbReference type="CDD" id="cd00056">
    <property type="entry name" value="ENDO3c"/>
    <property type="match status" value="1"/>
</dbReference>
<dbReference type="Pfam" id="PF00730">
    <property type="entry name" value="HhH-GPD"/>
    <property type="match status" value="1"/>
</dbReference>
<comment type="caution">
    <text evidence="14">The sequence shown here is derived from an EMBL/GenBank/DDBJ whole genome shotgun (WGS) entry which is preliminary data.</text>
</comment>
<name>A0A1B6VKT8_9PROT</name>
<dbReference type="GO" id="GO:0019104">
    <property type="term" value="F:DNA N-glycosylase activity"/>
    <property type="evidence" value="ECO:0007669"/>
    <property type="project" value="UniProtKB-UniRule"/>
</dbReference>
<dbReference type="PANTHER" id="PTHR10359">
    <property type="entry name" value="A/G-SPECIFIC ADENINE GLYCOSYLASE/ENDONUCLEASE III"/>
    <property type="match status" value="1"/>
</dbReference>
<comment type="cofactor">
    <cofactor evidence="12">
        <name>[4Fe-4S] cluster</name>
        <dbReference type="ChEBI" id="CHEBI:49883"/>
    </cofactor>
    <text evidence="12">Binds 1 [4Fe-4S] cluster.</text>
</comment>
<keyword evidence="14" id="KW-0540">Nuclease</keyword>
<dbReference type="PROSITE" id="PS01155">
    <property type="entry name" value="ENDONUCLEASE_III_2"/>
    <property type="match status" value="1"/>
</dbReference>
<dbReference type="GO" id="GO:0006285">
    <property type="term" value="P:base-excision repair, AP site formation"/>
    <property type="evidence" value="ECO:0007669"/>
    <property type="project" value="TreeGrafter"/>
</dbReference>
<dbReference type="GO" id="GO:0140078">
    <property type="term" value="F:class I DNA-(apurinic or apyrimidinic site) endonuclease activity"/>
    <property type="evidence" value="ECO:0007669"/>
    <property type="project" value="UniProtKB-EC"/>
</dbReference>
<keyword evidence="8 12" id="KW-0238">DNA-binding</keyword>
<dbReference type="GO" id="GO:0051539">
    <property type="term" value="F:4 iron, 4 sulfur cluster binding"/>
    <property type="evidence" value="ECO:0007669"/>
    <property type="project" value="UniProtKB-UniRule"/>
</dbReference>
<gene>
    <name evidence="12" type="primary">nth</name>
    <name evidence="14" type="ORF">A0123_01469</name>
</gene>
<keyword evidence="14" id="KW-0255">Endonuclease</keyword>
<dbReference type="InterPro" id="IPR023170">
    <property type="entry name" value="HhH_base_excis_C"/>
</dbReference>
<keyword evidence="9 12" id="KW-0234">DNA repair</keyword>
<evidence type="ECO:0000256" key="9">
    <source>
        <dbReference type="ARBA" id="ARBA00023204"/>
    </source>
</evidence>
<dbReference type="FunFam" id="1.10.1670.10:FF:000001">
    <property type="entry name" value="Endonuclease III"/>
    <property type="match status" value="1"/>
</dbReference>
<evidence type="ECO:0000256" key="2">
    <source>
        <dbReference type="ARBA" id="ARBA00022485"/>
    </source>
</evidence>
<dbReference type="NCBIfam" id="TIGR01083">
    <property type="entry name" value="nth"/>
    <property type="match status" value="1"/>
</dbReference>
<dbReference type="EC" id="4.2.99.18" evidence="12"/>
<keyword evidence="5 12" id="KW-0378">Hydrolase</keyword>
<dbReference type="HAMAP" id="MF_00942">
    <property type="entry name" value="Nth"/>
    <property type="match status" value="1"/>
</dbReference>
<dbReference type="InterPro" id="IPR005759">
    <property type="entry name" value="Nth"/>
</dbReference>
<feature type="binding site" evidence="12">
    <location>
        <position position="201"/>
    </location>
    <ligand>
        <name>[4Fe-4S] cluster</name>
        <dbReference type="ChEBI" id="CHEBI:49883"/>
    </ligand>
</feature>
<comment type="catalytic activity">
    <reaction evidence="12">
        <text>2'-deoxyribonucleotide-(2'-deoxyribose 5'-phosphate)-2'-deoxyribonucleotide-DNA = a 3'-end 2'-deoxyribonucleotide-(2,3-dehydro-2,3-deoxyribose 5'-phosphate)-DNA + a 5'-end 5'-phospho-2'-deoxyribonucleoside-DNA + H(+)</text>
        <dbReference type="Rhea" id="RHEA:66592"/>
        <dbReference type="Rhea" id="RHEA-COMP:13180"/>
        <dbReference type="Rhea" id="RHEA-COMP:16897"/>
        <dbReference type="Rhea" id="RHEA-COMP:17067"/>
        <dbReference type="ChEBI" id="CHEBI:15378"/>
        <dbReference type="ChEBI" id="CHEBI:136412"/>
        <dbReference type="ChEBI" id="CHEBI:157695"/>
        <dbReference type="ChEBI" id="CHEBI:167181"/>
        <dbReference type="EC" id="4.2.99.18"/>
    </reaction>
</comment>
<reference evidence="14 15" key="1">
    <citation type="submission" date="2016-03" db="EMBL/GenBank/DDBJ databases">
        <title>Draft genome sequence of Gluconobacter cerinus strain CECT 9110.</title>
        <authorList>
            <person name="Sainz F."/>
            <person name="Mas A."/>
            <person name="Torija M.J."/>
        </authorList>
    </citation>
    <scope>NUCLEOTIDE SEQUENCE [LARGE SCALE GENOMIC DNA]</scope>
    <source>
        <strain evidence="14 15">CECT 9110</strain>
    </source>
</reference>
<dbReference type="Proteomes" id="UP000077786">
    <property type="component" value="Unassembled WGS sequence"/>
</dbReference>
<dbReference type="PATRIC" id="fig|38307.3.peg.1506"/>
<evidence type="ECO:0000256" key="6">
    <source>
        <dbReference type="ARBA" id="ARBA00023004"/>
    </source>
</evidence>
<feature type="binding site" evidence="12">
    <location>
        <position position="210"/>
    </location>
    <ligand>
        <name>[4Fe-4S] cluster</name>
        <dbReference type="ChEBI" id="CHEBI:49883"/>
    </ligand>
</feature>
<keyword evidence="6 12" id="KW-0408">Iron</keyword>
<evidence type="ECO:0000256" key="10">
    <source>
        <dbReference type="ARBA" id="ARBA00023239"/>
    </source>
</evidence>
<proteinExistence type="inferred from homology"/>
<keyword evidence="7 12" id="KW-0411">Iron-sulfur</keyword>
<keyword evidence="2 12" id="KW-0004">4Fe-4S</keyword>
<dbReference type="InterPro" id="IPR000445">
    <property type="entry name" value="HhH_motif"/>
</dbReference>
<dbReference type="Gene3D" id="1.10.340.30">
    <property type="entry name" value="Hypothetical protein, domain 2"/>
    <property type="match status" value="1"/>
</dbReference>
<dbReference type="Gene3D" id="1.10.1670.10">
    <property type="entry name" value="Helix-hairpin-Helix base-excision DNA repair enzymes (C-terminal)"/>
    <property type="match status" value="1"/>
</dbReference>
<dbReference type="FunFam" id="1.10.340.30:FF:000001">
    <property type="entry name" value="Endonuclease III"/>
    <property type="match status" value="1"/>
</dbReference>
<comment type="similarity">
    <text evidence="1 12">Belongs to the Nth/MutY family.</text>
</comment>
<keyword evidence="3 12" id="KW-0479">Metal-binding</keyword>
<feature type="domain" description="HhH-GPD" evidence="13">
    <location>
        <begin position="45"/>
        <end position="192"/>
    </location>
</feature>
<evidence type="ECO:0000256" key="4">
    <source>
        <dbReference type="ARBA" id="ARBA00022763"/>
    </source>
</evidence>
<dbReference type="GO" id="GO:0003677">
    <property type="term" value="F:DNA binding"/>
    <property type="evidence" value="ECO:0007669"/>
    <property type="project" value="UniProtKB-UniRule"/>
</dbReference>
<sequence length="226" mass="24701">MTDAPRPMSKAAAKAFITALAKANPDAESELIFRNTFELLVSVVLSAQATDKSVNKATKGLFEHAPDPKSMAELGEAGIAQYIKTIGLWRAKAHNVALLCEQLLERHGGEVPADRKSLEALAGVGRKTANVVMNVAFGADTMAVDTHIFRIGNRTGLAPGKTTRQVEDGLVARIPKDMLRPAHHWLILHGRYVCKARAPECWRCPATQWCLYPDKRLTPPRTKEAA</sequence>
<feature type="binding site" evidence="12">
    <location>
        <position position="194"/>
    </location>
    <ligand>
        <name>[4Fe-4S] cluster</name>
        <dbReference type="ChEBI" id="CHEBI:49883"/>
    </ligand>
</feature>
<evidence type="ECO:0000256" key="12">
    <source>
        <dbReference type="HAMAP-Rule" id="MF_00942"/>
    </source>
</evidence>
<dbReference type="SMART" id="SM00478">
    <property type="entry name" value="ENDO3c"/>
    <property type="match status" value="1"/>
</dbReference>
<comment type="function">
    <text evidence="12">DNA repair enzyme that has both DNA N-glycosylase activity and AP-lyase activity. The DNA N-glycosylase activity releases various damaged pyrimidines from DNA by cleaving the N-glycosidic bond, leaving an AP (apurinic/apyrimidinic) site. The AP-lyase activity cleaves the phosphodiester bond 3' to the AP site by a beta-elimination, leaving a 3'-terminal unsaturated sugar and a product with a terminal 5'-phosphate.</text>
</comment>
<evidence type="ECO:0000256" key="8">
    <source>
        <dbReference type="ARBA" id="ARBA00023125"/>
    </source>
</evidence>
<protein>
    <recommendedName>
        <fullName evidence="12">Endonuclease III</fullName>
        <ecNumber evidence="12">4.2.99.18</ecNumber>
    </recommendedName>
    <alternativeName>
        <fullName evidence="12">DNA-(apurinic or apyrimidinic site) lyase</fullName>
    </alternativeName>
</protein>
<dbReference type="PANTHER" id="PTHR10359:SF18">
    <property type="entry name" value="ENDONUCLEASE III"/>
    <property type="match status" value="1"/>
</dbReference>
<evidence type="ECO:0000313" key="15">
    <source>
        <dbReference type="Proteomes" id="UP000077786"/>
    </source>
</evidence>
<dbReference type="InterPro" id="IPR003265">
    <property type="entry name" value="HhH-GPD_domain"/>
</dbReference>
<dbReference type="InterPro" id="IPR004036">
    <property type="entry name" value="Endonuclease-III-like_CS2"/>
</dbReference>
<dbReference type="RefSeq" id="WP_198150472.1">
    <property type="nucleotide sequence ID" value="NZ_JBDNTQ010000016.1"/>
</dbReference>
<evidence type="ECO:0000313" key="14">
    <source>
        <dbReference type="EMBL" id="OAJ67830.1"/>
    </source>
</evidence>